<evidence type="ECO:0000313" key="4">
    <source>
        <dbReference type="EMBL" id="AJF63679.1"/>
    </source>
</evidence>
<evidence type="ECO:0000259" key="3">
    <source>
        <dbReference type="Pfam" id="PF01494"/>
    </source>
</evidence>
<dbReference type="STRING" id="362257.SVTN_03580"/>
<dbReference type="EMBL" id="CP010407">
    <property type="protein sequence ID" value="AJF63679.1"/>
    <property type="molecule type" value="Genomic_DNA"/>
</dbReference>
<sequence>MDADVLVIGAGIAGLTTAARLLAQGLRVTVMERAEGLQAAGAGIMLHPNALAHLDHLGPELYATGTGIARQVTTDPDGTATTLDWAAVWGGPRLPLAVQRIRLAELMLRHLPEGTVRWSTEPVALHQRPDHVEVEFAGGRRHERYGVVIGADGVNSWVRRQYVDPAAEPRYLGHVYWRTTVPSQAPFDFTDWRIWRAGGHFFGGMPIGGGRHHVFLQADLDRPVRVPADRAHPELVALAAEMGPRVGALVAALDPADSYNVRPALGLSVQRWTADRIALLGDAAHSFSPATTQGGAMAVEDSAVLAEELARSGVGPRALADYEARRLPRVRDFTRLARLHGVLSSSIQHGPALAAAPGAAPRPAPSPTAWFRRLYRPLMDAA</sequence>
<dbReference type="RefSeq" id="WP_041127764.1">
    <property type="nucleotide sequence ID" value="NZ_CP010407.1"/>
</dbReference>
<dbReference type="PANTHER" id="PTHR13789">
    <property type="entry name" value="MONOOXYGENASE"/>
    <property type="match status" value="1"/>
</dbReference>
<dbReference type="InterPro" id="IPR050493">
    <property type="entry name" value="FAD-dep_Monooxygenase_BioMet"/>
</dbReference>
<evidence type="ECO:0000313" key="5">
    <source>
        <dbReference type="Proteomes" id="UP000031774"/>
    </source>
</evidence>
<proteinExistence type="predicted"/>
<reference evidence="4 5" key="1">
    <citation type="submission" date="2014-12" db="EMBL/GenBank/DDBJ databases">
        <title>Complete genome sequence of Streptomyces vietnamensis strain GIMV4.0001, a genetic manipulable producer of the benzoisochromanequinone antibiotic granaticin.</title>
        <authorList>
            <person name="Deng M.R."/>
            <person name="Guo J."/>
            <person name="Ma L.Y."/>
            <person name="Feng G.D."/>
            <person name="Mo C.Y."/>
            <person name="Zhu H.H."/>
        </authorList>
    </citation>
    <scope>NUCLEOTIDE SEQUENCE [LARGE SCALE GENOMIC DNA]</scope>
    <source>
        <strain evidence="5">GIMV4.0001</strain>
    </source>
</reference>
<keyword evidence="5" id="KW-1185">Reference proteome</keyword>
<keyword evidence="1" id="KW-0560">Oxidoreductase</keyword>
<accession>A0A0B5I5Z0</accession>
<dbReference type="Pfam" id="PF01494">
    <property type="entry name" value="FAD_binding_3"/>
    <property type="match status" value="1"/>
</dbReference>
<dbReference type="KEGG" id="svt:SVTN_03580"/>
<organism evidence="4 5">
    <name type="scientific">Streptomyces vietnamensis</name>
    <dbReference type="NCBI Taxonomy" id="362257"/>
    <lineage>
        <taxon>Bacteria</taxon>
        <taxon>Bacillati</taxon>
        <taxon>Actinomycetota</taxon>
        <taxon>Actinomycetes</taxon>
        <taxon>Kitasatosporales</taxon>
        <taxon>Streptomycetaceae</taxon>
        <taxon>Streptomyces</taxon>
    </lineage>
</organism>
<dbReference type="Proteomes" id="UP000031774">
    <property type="component" value="Chromosome"/>
</dbReference>
<protein>
    <recommendedName>
        <fullName evidence="3">FAD-binding domain-containing protein</fullName>
    </recommendedName>
</protein>
<dbReference type="Gene3D" id="3.50.50.60">
    <property type="entry name" value="FAD/NAD(P)-binding domain"/>
    <property type="match status" value="1"/>
</dbReference>
<keyword evidence="2" id="KW-0503">Monooxygenase</keyword>
<dbReference type="HOGENOM" id="CLU_009665_19_5_11"/>
<dbReference type="PRINTS" id="PR00420">
    <property type="entry name" value="RNGMNOXGNASE"/>
</dbReference>
<feature type="domain" description="FAD-binding" evidence="3">
    <location>
        <begin position="2"/>
        <end position="335"/>
    </location>
</feature>
<dbReference type="InterPro" id="IPR002938">
    <property type="entry name" value="FAD-bd"/>
</dbReference>
<dbReference type="InterPro" id="IPR036188">
    <property type="entry name" value="FAD/NAD-bd_sf"/>
</dbReference>
<name>A0A0B5I5Z0_9ACTN</name>
<evidence type="ECO:0000256" key="2">
    <source>
        <dbReference type="ARBA" id="ARBA00023033"/>
    </source>
</evidence>
<dbReference type="GO" id="GO:0071949">
    <property type="term" value="F:FAD binding"/>
    <property type="evidence" value="ECO:0007669"/>
    <property type="project" value="InterPro"/>
</dbReference>
<dbReference type="AlphaFoldDB" id="A0A0B5I5Z0"/>
<evidence type="ECO:0000256" key="1">
    <source>
        <dbReference type="ARBA" id="ARBA00023002"/>
    </source>
</evidence>
<dbReference type="GO" id="GO:0004497">
    <property type="term" value="F:monooxygenase activity"/>
    <property type="evidence" value="ECO:0007669"/>
    <property type="project" value="UniProtKB-KW"/>
</dbReference>
<gene>
    <name evidence="4" type="ORF">SVTN_03580</name>
</gene>
<dbReference type="PANTHER" id="PTHR13789:SF309">
    <property type="entry name" value="PUTATIVE (AFU_ORTHOLOGUE AFUA_6G14510)-RELATED"/>
    <property type="match status" value="1"/>
</dbReference>
<dbReference type="SUPFAM" id="SSF51905">
    <property type="entry name" value="FAD/NAD(P)-binding domain"/>
    <property type="match status" value="1"/>
</dbReference>